<dbReference type="FunFam" id="1.10.510.10:FF:000706">
    <property type="entry name" value="Cyclin-dependent kinase 1"/>
    <property type="match status" value="1"/>
</dbReference>
<dbReference type="PROSITE" id="PS00108">
    <property type="entry name" value="PROTEIN_KINASE_ST"/>
    <property type="match status" value="1"/>
</dbReference>
<evidence type="ECO:0000256" key="9">
    <source>
        <dbReference type="ARBA" id="ARBA00048367"/>
    </source>
</evidence>
<reference evidence="13 14" key="1">
    <citation type="submission" date="2013-11" db="EMBL/GenBank/DDBJ databases">
        <title>Genome sequencing of Stegodyphus mimosarum.</title>
        <authorList>
            <person name="Bechsgaard J."/>
        </authorList>
    </citation>
    <scope>NUCLEOTIDE SEQUENCE [LARGE SCALE GENOMIC DNA]</scope>
</reference>
<evidence type="ECO:0000256" key="3">
    <source>
        <dbReference type="ARBA" id="ARBA00022527"/>
    </source>
</evidence>
<dbReference type="GO" id="GO:0030332">
    <property type="term" value="F:cyclin binding"/>
    <property type="evidence" value="ECO:0007669"/>
    <property type="project" value="TreeGrafter"/>
</dbReference>
<dbReference type="SUPFAM" id="SSF56112">
    <property type="entry name" value="Protein kinase-like (PK-like)"/>
    <property type="match status" value="1"/>
</dbReference>
<sequence>MSNLKDFEKIEKVGEGTYGVVYKAEDKVSRRIVALKKIRLKAETDGVPSTALREISLLKELDHPNIVLLEDVVYCDHKLYLVFEYLDFDLKKFLDQHTVNGLSLNKAKSYLHQLLQAIGYCHSRRILHRDLKPQNLLLDRKGNIKLADFGLARGFALPVKAYTHEIVTLWYRAPEVLLGTKEYTTAVDIWSLGCIFAEMLTKRALFSGDSEIDQLFRVFRTLGTPDENSWPGCSKLPDYKPTFPKWAPQDIGTILPMLNLEGQELLLKLLTYDPEARISARLALSHSFFNDISNHAL</sequence>
<dbReference type="GO" id="GO:0000307">
    <property type="term" value="C:cyclin-dependent protein kinase holoenzyme complex"/>
    <property type="evidence" value="ECO:0007669"/>
    <property type="project" value="TreeGrafter"/>
</dbReference>
<comment type="catalytic activity">
    <reaction evidence="8">
        <text>L-threonyl-[protein] + ATP = O-phospho-L-threonyl-[protein] + ADP + H(+)</text>
        <dbReference type="Rhea" id="RHEA:46608"/>
        <dbReference type="Rhea" id="RHEA-COMP:11060"/>
        <dbReference type="Rhea" id="RHEA-COMP:11605"/>
        <dbReference type="ChEBI" id="CHEBI:15378"/>
        <dbReference type="ChEBI" id="CHEBI:30013"/>
        <dbReference type="ChEBI" id="CHEBI:30616"/>
        <dbReference type="ChEBI" id="CHEBI:61977"/>
        <dbReference type="ChEBI" id="CHEBI:456216"/>
        <dbReference type="EC" id="2.7.11.22"/>
    </reaction>
</comment>
<proteinExistence type="inferred from homology"/>
<dbReference type="InterPro" id="IPR008271">
    <property type="entry name" value="Ser/Thr_kinase_AS"/>
</dbReference>
<name>A0A087UPU8_STEMI</name>
<dbReference type="STRING" id="407821.A0A087UPU8"/>
<dbReference type="SMART" id="SM00220">
    <property type="entry name" value="S_TKc"/>
    <property type="match status" value="1"/>
</dbReference>
<evidence type="ECO:0000256" key="7">
    <source>
        <dbReference type="ARBA" id="ARBA00022840"/>
    </source>
</evidence>
<evidence type="ECO:0000259" key="12">
    <source>
        <dbReference type="PROSITE" id="PS50011"/>
    </source>
</evidence>
<dbReference type="OrthoDB" id="1732493at2759"/>
<dbReference type="InterPro" id="IPR011009">
    <property type="entry name" value="Kinase-like_dom_sf"/>
</dbReference>
<dbReference type="EMBL" id="KK120925">
    <property type="protein sequence ID" value="KFM79387.1"/>
    <property type="molecule type" value="Genomic_DNA"/>
</dbReference>
<dbReference type="Gene3D" id="1.10.510.10">
    <property type="entry name" value="Transferase(Phosphotransferase) domain 1"/>
    <property type="match status" value="1"/>
</dbReference>
<gene>
    <name evidence="13" type="ORF">X975_26460</name>
</gene>
<evidence type="ECO:0000256" key="4">
    <source>
        <dbReference type="ARBA" id="ARBA00022679"/>
    </source>
</evidence>
<dbReference type="GO" id="GO:0007165">
    <property type="term" value="P:signal transduction"/>
    <property type="evidence" value="ECO:0007669"/>
    <property type="project" value="TreeGrafter"/>
</dbReference>
<dbReference type="PROSITE" id="PS00107">
    <property type="entry name" value="PROTEIN_KINASE_ATP"/>
    <property type="match status" value="1"/>
</dbReference>
<dbReference type="AlphaFoldDB" id="A0A087UPU8"/>
<dbReference type="PANTHER" id="PTHR24056">
    <property type="entry name" value="CELL DIVISION PROTEIN KINASE"/>
    <property type="match status" value="1"/>
</dbReference>
<evidence type="ECO:0000256" key="5">
    <source>
        <dbReference type="ARBA" id="ARBA00022741"/>
    </source>
</evidence>
<evidence type="ECO:0000256" key="10">
    <source>
        <dbReference type="PROSITE-ProRule" id="PRU10141"/>
    </source>
</evidence>
<dbReference type="GO" id="GO:0005634">
    <property type="term" value="C:nucleus"/>
    <property type="evidence" value="ECO:0007669"/>
    <property type="project" value="TreeGrafter"/>
</dbReference>
<dbReference type="GO" id="GO:0005737">
    <property type="term" value="C:cytoplasm"/>
    <property type="evidence" value="ECO:0007669"/>
    <property type="project" value="TreeGrafter"/>
</dbReference>
<keyword evidence="4" id="KW-0808">Transferase</keyword>
<dbReference type="OMA" id="WSLACIY"/>
<dbReference type="FunFam" id="3.30.200.20:FF:000215">
    <property type="entry name" value="Cyclin-dependent kinase 2 (CDK2L)"/>
    <property type="match status" value="1"/>
</dbReference>
<dbReference type="GO" id="GO:0051446">
    <property type="term" value="P:positive regulation of meiotic cell cycle"/>
    <property type="evidence" value="ECO:0007669"/>
    <property type="project" value="UniProtKB-ARBA"/>
</dbReference>
<keyword evidence="14" id="KW-1185">Reference proteome</keyword>
<keyword evidence="5 10" id="KW-0547">Nucleotide-binding</keyword>
<dbReference type="Gene3D" id="3.30.200.20">
    <property type="entry name" value="Phosphorylase Kinase, domain 1"/>
    <property type="match status" value="1"/>
</dbReference>
<dbReference type="PROSITE" id="PS50011">
    <property type="entry name" value="PROTEIN_KINASE_DOM"/>
    <property type="match status" value="1"/>
</dbReference>
<dbReference type="GO" id="GO:0090068">
    <property type="term" value="P:positive regulation of cell cycle process"/>
    <property type="evidence" value="ECO:0007669"/>
    <property type="project" value="UniProtKB-ARBA"/>
</dbReference>
<evidence type="ECO:0000313" key="14">
    <source>
        <dbReference type="Proteomes" id="UP000054359"/>
    </source>
</evidence>
<dbReference type="EC" id="2.7.11.22" evidence="2"/>
<comment type="similarity">
    <text evidence="1">Belongs to the protein kinase superfamily. CMGC Ser/Thr protein kinase family. CDC2/CDKX subfamily.</text>
</comment>
<evidence type="ECO:0000256" key="11">
    <source>
        <dbReference type="RuleBase" id="RU000304"/>
    </source>
</evidence>
<evidence type="ECO:0000256" key="2">
    <source>
        <dbReference type="ARBA" id="ARBA00012425"/>
    </source>
</evidence>
<dbReference type="GO" id="GO:0005524">
    <property type="term" value="F:ATP binding"/>
    <property type="evidence" value="ECO:0007669"/>
    <property type="project" value="UniProtKB-UniRule"/>
</dbReference>
<evidence type="ECO:0000256" key="6">
    <source>
        <dbReference type="ARBA" id="ARBA00022777"/>
    </source>
</evidence>
<dbReference type="InterPro" id="IPR050108">
    <property type="entry name" value="CDK"/>
</dbReference>
<dbReference type="Proteomes" id="UP000054359">
    <property type="component" value="Unassembled WGS sequence"/>
</dbReference>
<comment type="catalytic activity">
    <reaction evidence="9">
        <text>L-seryl-[protein] + ATP = O-phospho-L-seryl-[protein] + ADP + H(+)</text>
        <dbReference type="Rhea" id="RHEA:17989"/>
        <dbReference type="Rhea" id="RHEA-COMP:9863"/>
        <dbReference type="Rhea" id="RHEA-COMP:11604"/>
        <dbReference type="ChEBI" id="CHEBI:15378"/>
        <dbReference type="ChEBI" id="CHEBI:29999"/>
        <dbReference type="ChEBI" id="CHEBI:30616"/>
        <dbReference type="ChEBI" id="CHEBI:83421"/>
        <dbReference type="ChEBI" id="CHEBI:456216"/>
        <dbReference type="EC" id="2.7.11.22"/>
    </reaction>
</comment>
<dbReference type="GO" id="GO:0000082">
    <property type="term" value="P:G1/S transition of mitotic cell cycle"/>
    <property type="evidence" value="ECO:0007669"/>
    <property type="project" value="TreeGrafter"/>
</dbReference>
<protein>
    <recommendedName>
        <fullName evidence="2">cyclin-dependent kinase</fullName>
        <ecNumber evidence="2">2.7.11.22</ecNumber>
    </recommendedName>
</protein>
<feature type="non-terminal residue" evidence="13">
    <location>
        <position position="297"/>
    </location>
</feature>
<dbReference type="PANTHER" id="PTHR24056:SF254">
    <property type="entry name" value="CYCLIN-DEPENDENT KINASE 2"/>
    <property type="match status" value="1"/>
</dbReference>
<keyword evidence="3 11" id="KW-0723">Serine/threonine-protein kinase</keyword>
<feature type="binding site" evidence="10">
    <location>
        <position position="36"/>
    </location>
    <ligand>
        <name>ATP</name>
        <dbReference type="ChEBI" id="CHEBI:30616"/>
    </ligand>
</feature>
<keyword evidence="6 13" id="KW-0418">Kinase</keyword>
<dbReference type="InterPro" id="IPR000719">
    <property type="entry name" value="Prot_kinase_dom"/>
</dbReference>
<evidence type="ECO:0000313" key="13">
    <source>
        <dbReference type="EMBL" id="KFM79387.1"/>
    </source>
</evidence>
<dbReference type="CDD" id="cd07835">
    <property type="entry name" value="STKc_CDK1_CdkB_like"/>
    <property type="match status" value="1"/>
</dbReference>
<dbReference type="Pfam" id="PF00069">
    <property type="entry name" value="Pkinase"/>
    <property type="match status" value="1"/>
</dbReference>
<dbReference type="GO" id="GO:0010389">
    <property type="term" value="P:regulation of G2/M transition of mitotic cell cycle"/>
    <property type="evidence" value="ECO:0007669"/>
    <property type="project" value="TreeGrafter"/>
</dbReference>
<feature type="domain" description="Protein kinase" evidence="12">
    <location>
        <begin position="7"/>
        <end position="289"/>
    </location>
</feature>
<evidence type="ECO:0000256" key="8">
    <source>
        <dbReference type="ARBA" id="ARBA00047811"/>
    </source>
</evidence>
<dbReference type="InterPro" id="IPR017441">
    <property type="entry name" value="Protein_kinase_ATP_BS"/>
</dbReference>
<keyword evidence="7 10" id="KW-0067">ATP-binding</keyword>
<dbReference type="GO" id="GO:0010468">
    <property type="term" value="P:regulation of gene expression"/>
    <property type="evidence" value="ECO:0007669"/>
    <property type="project" value="TreeGrafter"/>
</dbReference>
<organism evidence="13 14">
    <name type="scientific">Stegodyphus mimosarum</name>
    <name type="common">African social velvet spider</name>
    <dbReference type="NCBI Taxonomy" id="407821"/>
    <lineage>
        <taxon>Eukaryota</taxon>
        <taxon>Metazoa</taxon>
        <taxon>Ecdysozoa</taxon>
        <taxon>Arthropoda</taxon>
        <taxon>Chelicerata</taxon>
        <taxon>Arachnida</taxon>
        <taxon>Araneae</taxon>
        <taxon>Araneomorphae</taxon>
        <taxon>Entelegynae</taxon>
        <taxon>Eresoidea</taxon>
        <taxon>Eresidae</taxon>
        <taxon>Stegodyphus</taxon>
    </lineage>
</organism>
<evidence type="ECO:0000256" key="1">
    <source>
        <dbReference type="ARBA" id="ARBA00006485"/>
    </source>
</evidence>
<accession>A0A087UPU8</accession>
<dbReference type="GO" id="GO:0004693">
    <property type="term" value="F:cyclin-dependent protein serine/threonine kinase activity"/>
    <property type="evidence" value="ECO:0007669"/>
    <property type="project" value="UniProtKB-EC"/>
</dbReference>